<protein>
    <submittedName>
        <fullName evidence="2">Uncharacterized protein</fullName>
    </submittedName>
</protein>
<dbReference type="KEGG" id="dpx:DAPPUDRAFT_312931"/>
<dbReference type="GO" id="GO:0016567">
    <property type="term" value="P:protein ubiquitination"/>
    <property type="evidence" value="ECO:0007669"/>
    <property type="project" value="InterPro"/>
</dbReference>
<dbReference type="STRING" id="6669.E9G114"/>
<keyword evidence="3" id="KW-1185">Reference proteome</keyword>
<sequence length="515" mass="58479">MFQEKPLDGLSFVYPYGRMGMAYCLEPFKMQSSHRQRNCPLLLNFILQRQHTLSTNILKNLNWKILKSLITWKEGFALKEIKTFQGAKSCSRIIYSDGYLIIKDVSSSNTLKIYNLNGHDRLPFLKHKISDNEEWKDRSYGISPVFLNSSSHIPHKDGYKTGLYYITARKLHLLTPDSGVVDFVTLPEGYRFSELAVDDETHTLAVSSVKNPKGNTLVVFALYEYYPRLKFQQTLQIQKSTFGASITGAEINQGLLLTLHKNNKVKVYSLPTVCQQQEFSASPVLFEIHTFNHVMLIGTTPYYLIKATHMNSFFIQNLEDGRALCSIEGKPDSFEPYIGFHPDASPRLIFTDNGTLRLFNIISKDGTPSLVPGSLHALDDIDESGSIDNVSTTTTTRTGRTVKKPARSSVYSHTSDDDETTQLTWDYEDDLNLLGVLYARQVNERNPYLKLTLDLVDSKSGKRLRRIELDRKIRISKFDNPEIYLRLDADQCLISISRGSSTSILAFRFISSGSI</sequence>
<dbReference type="Proteomes" id="UP000000305">
    <property type="component" value="Unassembled WGS sequence"/>
</dbReference>
<dbReference type="AlphaFoldDB" id="E9G114"/>
<dbReference type="PANTHER" id="PTHR14815:SF2">
    <property type="entry name" value="DDB1- AND CUL4-ASSOCIATED FACTOR 17"/>
    <property type="match status" value="1"/>
</dbReference>
<reference evidence="2 3" key="1">
    <citation type="journal article" date="2011" name="Science">
        <title>The ecoresponsive genome of Daphnia pulex.</title>
        <authorList>
            <person name="Colbourne J.K."/>
            <person name="Pfrender M.E."/>
            <person name="Gilbert D."/>
            <person name="Thomas W.K."/>
            <person name="Tucker A."/>
            <person name="Oakley T.H."/>
            <person name="Tokishita S."/>
            <person name="Aerts A."/>
            <person name="Arnold G.J."/>
            <person name="Basu M.K."/>
            <person name="Bauer D.J."/>
            <person name="Caceres C.E."/>
            <person name="Carmel L."/>
            <person name="Casola C."/>
            <person name="Choi J.H."/>
            <person name="Detter J.C."/>
            <person name="Dong Q."/>
            <person name="Dusheyko S."/>
            <person name="Eads B.D."/>
            <person name="Frohlich T."/>
            <person name="Geiler-Samerotte K.A."/>
            <person name="Gerlach D."/>
            <person name="Hatcher P."/>
            <person name="Jogdeo S."/>
            <person name="Krijgsveld J."/>
            <person name="Kriventseva E.V."/>
            <person name="Kultz D."/>
            <person name="Laforsch C."/>
            <person name="Lindquist E."/>
            <person name="Lopez J."/>
            <person name="Manak J.R."/>
            <person name="Muller J."/>
            <person name="Pangilinan J."/>
            <person name="Patwardhan R.P."/>
            <person name="Pitluck S."/>
            <person name="Pritham E.J."/>
            <person name="Rechtsteiner A."/>
            <person name="Rho M."/>
            <person name="Rogozin I.B."/>
            <person name="Sakarya O."/>
            <person name="Salamov A."/>
            <person name="Schaack S."/>
            <person name="Shapiro H."/>
            <person name="Shiga Y."/>
            <person name="Skalitzky C."/>
            <person name="Smith Z."/>
            <person name="Souvorov A."/>
            <person name="Sung W."/>
            <person name="Tang Z."/>
            <person name="Tsuchiya D."/>
            <person name="Tu H."/>
            <person name="Vos H."/>
            <person name="Wang M."/>
            <person name="Wolf Y.I."/>
            <person name="Yamagata H."/>
            <person name="Yamada T."/>
            <person name="Ye Y."/>
            <person name="Shaw J.R."/>
            <person name="Andrews J."/>
            <person name="Crease T.J."/>
            <person name="Tang H."/>
            <person name="Lucas S.M."/>
            <person name="Robertson H.M."/>
            <person name="Bork P."/>
            <person name="Koonin E.V."/>
            <person name="Zdobnov E.M."/>
            <person name="Grigoriev I.V."/>
            <person name="Lynch M."/>
            <person name="Boore J.L."/>
        </authorList>
    </citation>
    <scope>NUCLEOTIDE SEQUENCE [LARGE SCALE GENOMIC DNA]</scope>
</reference>
<evidence type="ECO:0000313" key="2">
    <source>
        <dbReference type="EMBL" id="EFX86716.1"/>
    </source>
</evidence>
<dbReference type="OMA" id="MAYCLEP"/>
<dbReference type="InterPro" id="IPR036322">
    <property type="entry name" value="WD40_repeat_dom_sf"/>
</dbReference>
<name>E9G114_DAPPU</name>
<dbReference type="OrthoDB" id="9971789at2759"/>
<gene>
    <name evidence="2" type="ORF">DAPPUDRAFT_312931</name>
</gene>
<dbReference type="HOGENOM" id="CLU_529204_0_0_1"/>
<dbReference type="GO" id="GO:0080008">
    <property type="term" value="C:Cul4-RING E3 ubiquitin ligase complex"/>
    <property type="evidence" value="ECO:0000318"/>
    <property type="project" value="GO_Central"/>
</dbReference>
<dbReference type="EMBL" id="GL732529">
    <property type="protein sequence ID" value="EFX86716.1"/>
    <property type="molecule type" value="Genomic_DNA"/>
</dbReference>
<proteinExistence type="predicted"/>
<evidence type="ECO:0000256" key="1">
    <source>
        <dbReference type="SAM" id="MobiDB-lite"/>
    </source>
</evidence>
<feature type="region of interest" description="Disordered" evidence="1">
    <location>
        <begin position="388"/>
        <end position="417"/>
    </location>
</feature>
<evidence type="ECO:0000313" key="3">
    <source>
        <dbReference type="Proteomes" id="UP000000305"/>
    </source>
</evidence>
<accession>E9G114</accession>
<dbReference type="SUPFAM" id="SSF50978">
    <property type="entry name" value="WD40 repeat-like"/>
    <property type="match status" value="1"/>
</dbReference>
<organism evidence="2 3">
    <name type="scientific">Daphnia pulex</name>
    <name type="common">Water flea</name>
    <dbReference type="NCBI Taxonomy" id="6669"/>
    <lineage>
        <taxon>Eukaryota</taxon>
        <taxon>Metazoa</taxon>
        <taxon>Ecdysozoa</taxon>
        <taxon>Arthropoda</taxon>
        <taxon>Crustacea</taxon>
        <taxon>Branchiopoda</taxon>
        <taxon>Diplostraca</taxon>
        <taxon>Cladocera</taxon>
        <taxon>Anomopoda</taxon>
        <taxon>Daphniidae</taxon>
        <taxon>Daphnia</taxon>
    </lineage>
</organism>
<dbReference type="InParanoid" id="E9G114"/>
<dbReference type="InterPro" id="IPR031620">
    <property type="entry name" value="DCAF17"/>
</dbReference>
<dbReference type="PANTHER" id="PTHR14815">
    <property type="entry name" value="DDB1- AND CUL4-ASSOCIATED FACTOR 17"/>
    <property type="match status" value="1"/>
</dbReference>
<dbReference type="Pfam" id="PF15802">
    <property type="entry name" value="DCAF17"/>
    <property type="match status" value="2"/>
</dbReference>